<feature type="domain" description="RNase H type-1" evidence="2">
    <location>
        <begin position="443"/>
        <end position="563"/>
    </location>
</feature>
<dbReference type="PANTHER" id="PTHR48475:SF2">
    <property type="entry name" value="RIBONUCLEASE H"/>
    <property type="match status" value="1"/>
</dbReference>
<proteinExistence type="predicted"/>
<dbReference type="GO" id="GO:0003676">
    <property type="term" value="F:nucleic acid binding"/>
    <property type="evidence" value="ECO:0007669"/>
    <property type="project" value="InterPro"/>
</dbReference>
<protein>
    <recommendedName>
        <fullName evidence="2">RNase H type-1 domain-containing protein</fullName>
    </recommendedName>
</protein>
<dbReference type="AlphaFoldDB" id="A0AAD3TKM2"/>
<dbReference type="InterPro" id="IPR043502">
    <property type="entry name" value="DNA/RNA_pol_sf"/>
</dbReference>
<evidence type="ECO:0000313" key="3">
    <source>
        <dbReference type="EMBL" id="GMH31593.1"/>
    </source>
</evidence>
<accession>A0AAD3TKM2</accession>
<dbReference type="PROSITE" id="PS50879">
    <property type="entry name" value="RNASE_H_1"/>
    <property type="match status" value="1"/>
</dbReference>
<dbReference type="EMBL" id="BSYO01000040">
    <property type="protein sequence ID" value="GMH31593.1"/>
    <property type="molecule type" value="Genomic_DNA"/>
</dbReference>
<evidence type="ECO:0000256" key="1">
    <source>
        <dbReference type="SAM" id="MobiDB-lite"/>
    </source>
</evidence>
<dbReference type="Gene3D" id="3.10.10.10">
    <property type="entry name" value="HIV Type 1 Reverse Transcriptase, subunit A, domain 1"/>
    <property type="match status" value="1"/>
</dbReference>
<keyword evidence="4" id="KW-1185">Reference proteome</keyword>
<dbReference type="PANTHER" id="PTHR48475">
    <property type="entry name" value="RIBONUCLEASE H"/>
    <property type="match status" value="1"/>
</dbReference>
<dbReference type="SUPFAM" id="SSF56672">
    <property type="entry name" value="DNA/RNA polymerases"/>
    <property type="match status" value="1"/>
</dbReference>
<comment type="caution">
    <text evidence="3">The sequence shown here is derived from an EMBL/GenBank/DDBJ whole genome shotgun (WGS) entry which is preliminary data.</text>
</comment>
<evidence type="ECO:0000313" key="4">
    <source>
        <dbReference type="Proteomes" id="UP001279734"/>
    </source>
</evidence>
<dbReference type="CDD" id="cd01647">
    <property type="entry name" value="RT_LTR"/>
    <property type="match status" value="1"/>
</dbReference>
<dbReference type="Proteomes" id="UP001279734">
    <property type="component" value="Unassembled WGS sequence"/>
</dbReference>
<gene>
    <name evidence="3" type="ORF">Nepgr_033437</name>
</gene>
<dbReference type="CDD" id="cd09279">
    <property type="entry name" value="RNase_HI_like"/>
    <property type="match status" value="1"/>
</dbReference>
<name>A0AAD3TKM2_NEPGR</name>
<sequence length="681" mass="76469">MARAYFAAEEANDAKRPEMDELPQQKAVVGKRKPGDYPGPQTSKKQHKAGQSSQREPRPIHLTPLNDSRTNVFMQIRGENTEDCRTLQAEIEELIRRRHLNRFLQRPGLTSGPEDGGDAEPPRNRVAARVVNMISIRPAGGDGRELAAAKRPRTGLGSEDDVIYFSSRDLDHVTSPHSDPLVVTALVSDGANDYQMKRVFVDNENSCNLLYLIAYFKLGLKKNRMKAPEGPLYGLDNDPMPVQGIIQLEVTLGTYPRTASKVFTFLVVDLPSVYNAIFGRPYLARSTQWTSIPHLKMKFPTPCGVGEVLGDQSTGRMCYLLKTTQVTLPQPMEDLDLRDEATLQHAQPGEPVVQVPLDPTDREKLGVDPRHKPVKQKHRNYSTEKLVAIREEVKKLLDAGFVREVQYSNWLANVVMVKNKNGKWRMCVDFTDLNKACPKDSFPLPRIDQLVDSTSSHELLSFMDAYSGYNQIRMTTNNVAEYEALLAGLRLAKECSAEELIVYSDSELVVNQVRGSFNINNEQLSKYLSKVKGMIKSFKTAEFIHIPREENDKADTFARAAASGDPEQYAKGMREILGKPSIEDPEQEIMQVADGSTWMTPYLKFLSDGSLPEDPSEAKKIRKTVGWYTIMDGQLYRQGFSAPYLRCLAPEEAEYALQEVHLGICGSHIGGKNLAFKLMRQ</sequence>
<feature type="region of interest" description="Disordered" evidence="1">
    <location>
        <begin position="1"/>
        <end position="67"/>
    </location>
</feature>
<organism evidence="3 4">
    <name type="scientific">Nepenthes gracilis</name>
    <name type="common">Slender pitcher plant</name>
    <dbReference type="NCBI Taxonomy" id="150966"/>
    <lineage>
        <taxon>Eukaryota</taxon>
        <taxon>Viridiplantae</taxon>
        <taxon>Streptophyta</taxon>
        <taxon>Embryophyta</taxon>
        <taxon>Tracheophyta</taxon>
        <taxon>Spermatophyta</taxon>
        <taxon>Magnoliopsida</taxon>
        <taxon>eudicotyledons</taxon>
        <taxon>Gunneridae</taxon>
        <taxon>Pentapetalae</taxon>
        <taxon>Caryophyllales</taxon>
        <taxon>Nepenthaceae</taxon>
        <taxon>Nepenthes</taxon>
    </lineage>
</organism>
<evidence type="ECO:0000259" key="2">
    <source>
        <dbReference type="PROSITE" id="PS50879"/>
    </source>
</evidence>
<reference evidence="3" key="1">
    <citation type="submission" date="2023-05" db="EMBL/GenBank/DDBJ databases">
        <title>Nepenthes gracilis genome sequencing.</title>
        <authorList>
            <person name="Fukushima K."/>
        </authorList>
    </citation>
    <scope>NUCLEOTIDE SEQUENCE</scope>
    <source>
        <strain evidence="3">SING2019-196</strain>
    </source>
</reference>
<dbReference type="Pfam" id="PF13456">
    <property type="entry name" value="RVT_3"/>
    <property type="match status" value="1"/>
</dbReference>
<dbReference type="InterPro" id="IPR002156">
    <property type="entry name" value="RNaseH_domain"/>
</dbReference>
<dbReference type="GO" id="GO:0004523">
    <property type="term" value="F:RNA-DNA hybrid ribonuclease activity"/>
    <property type="evidence" value="ECO:0007669"/>
    <property type="project" value="InterPro"/>
</dbReference>